<organism evidence="1 2">
    <name type="scientific">Phlebia brevispora</name>
    <dbReference type="NCBI Taxonomy" id="194682"/>
    <lineage>
        <taxon>Eukaryota</taxon>
        <taxon>Fungi</taxon>
        <taxon>Dikarya</taxon>
        <taxon>Basidiomycota</taxon>
        <taxon>Agaricomycotina</taxon>
        <taxon>Agaricomycetes</taxon>
        <taxon>Polyporales</taxon>
        <taxon>Meruliaceae</taxon>
        <taxon>Phlebia</taxon>
    </lineage>
</organism>
<accession>A0ACC1T8P0</accession>
<reference evidence="1" key="1">
    <citation type="submission" date="2022-07" db="EMBL/GenBank/DDBJ databases">
        <title>Genome Sequence of Phlebia brevispora.</title>
        <authorList>
            <person name="Buettner E."/>
        </authorList>
    </citation>
    <scope>NUCLEOTIDE SEQUENCE</scope>
    <source>
        <strain evidence="1">MPL23</strain>
    </source>
</reference>
<evidence type="ECO:0000313" key="2">
    <source>
        <dbReference type="Proteomes" id="UP001148662"/>
    </source>
</evidence>
<dbReference type="Proteomes" id="UP001148662">
    <property type="component" value="Unassembled WGS sequence"/>
</dbReference>
<proteinExistence type="predicted"/>
<evidence type="ECO:0000313" key="1">
    <source>
        <dbReference type="EMBL" id="KAJ3555644.1"/>
    </source>
</evidence>
<sequence>MSQGINEVLRTHHEKISALYTQHLEEVHELQRTLTLEILPGLVDEFQLDDDSQEYCLDFLEDAGTIFRTLRRHKFISSFALQALRETLVWRLRILRPVVTAPLSPFLHCLPTTVHDPFGRPIVVLNVASICSAPSDIKSSFIHNMELLRMHLVHLNELQFAVSRPILQYVALLDIRGISFNNAQQNIELFNWFVRELLPRFPGMLGAVFVLNYSWAHAGIWNLAKRLLPVTALERVFFPSEAELQDYFSSQALPRDLGGDLPPLSTLENPLHRYVVSSLTPPTLQNRLPDLIPDREDTPITPVPRPKTLSATSLSNPFYGYPVEFNRSSMVPTLRHGRRRKRDLVRTLLRLWWSRWRHHIKALLYILALLLAFLLARKRVWQRRGRLDVPRLQALLTVPVPFS</sequence>
<name>A0ACC1T8P0_9APHY</name>
<dbReference type="EMBL" id="JANHOG010000312">
    <property type="protein sequence ID" value="KAJ3555644.1"/>
    <property type="molecule type" value="Genomic_DNA"/>
</dbReference>
<protein>
    <submittedName>
        <fullName evidence="1">Uncharacterized protein</fullName>
    </submittedName>
</protein>
<keyword evidence="2" id="KW-1185">Reference proteome</keyword>
<comment type="caution">
    <text evidence="1">The sequence shown here is derived from an EMBL/GenBank/DDBJ whole genome shotgun (WGS) entry which is preliminary data.</text>
</comment>
<gene>
    <name evidence="1" type="ORF">NM688_g2461</name>
</gene>